<gene>
    <name evidence="2" type="ORF">Apau_1052</name>
</gene>
<dbReference type="STRING" id="584708.Apau_1052"/>
<organism evidence="2 3">
    <name type="scientific">Aminomonas paucivorans DSM 12260</name>
    <dbReference type="NCBI Taxonomy" id="584708"/>
    <lineage>
        <taxon>Bacteria</taxon>
        <taxon>Thermotogati</taxon>
        <taxon>Synergistota</taxon>
        <taxon>Synergistia</taxon>
        <taxon>Synergistales</taxon>
        <taxon>Synergistaceae</taxon>
        <taxon>Aminomonas</taxon>
    </lineage>
</organism>
<sequence length="98" mass="10666">MEVLVAVAILGLCAVGALRLALVSQRALDEARTRRAFLEQVAEIQMGLRDKTLSDNGTSGDLEWRQAQAPSQTGEASPAKWREVEIRAPGRTLRVVVP</sequence>
<proteinExistence type="predicted"/>
<dbReference type="Proteomes" id="UP000005096">
    <property type="component" value="Chromosome"/>
</dbReference>
<evidence type="ECO:0000313" key="3">
    <source>
        <dbReference type="Proteomes" id="UP000005096"/>
    </source>
</evidence>
<protein>
    <submittedName>
        <fullName evidence="2">Uncharacterized protein</fullName>
    </submittedName>
</protein>
<name>E3CXB3_9BACT</name>
<dbReference type="HOGENOM" id="CLU_2327699_0_0_0"/>
<keyword evidence="3" id="KW-1185">Reference proteome</keyword>
<evidence type="ECO:0000313" key="2">
    <source>
        <dbReference type="EMBL" id="EFQ23479.1"/>
    </source>
</evidence>
<dbReference type="PaxDb" id="584708-Apau_1052"/>
<dbReference type="AlphaFoldDB" id="E3CXB3"/>
<reference evidence="2 3" key="1">
    <citation type="journal article" date="2010" name="Stand. Genomic Sci.">
        <title>Non-contiguous finished genome sequence of Aminomonas paucivorans type strain (GLU-3).</title>
        <authorList>
            <person name="Pitluck S."/>
            <person name="Yasawong M."/>
            <person name="Held B."/>
            <person name="Lapidus A."/>
            <person name="Nolan M."/>
            <person name="Copeland A."/>
            <person name="Lucas S."/>
            <person name="Del Rio T.G."/>
            <person name="Tice H."/>
            <person name="Cheng J.F."/>
            <person name="Chertkov O."/>
            <person name="Goodwin L."/>
            <person name="Tapia R."/>
            <person name="Han C."/>
            <person name="Liolios K."/>
            <person name="Ivanova N."/>
            <person name="Mavromatis K."/>
            <person name="Ovchinnikova G."/>
            <person name="Pati A."/>
            <person name="Chen A."/>
            <person name="Palaniappan K."/>
            <person name="Land M."/>
            <person name="Hauser L."/>
            <person name="Chang Y.J."/>
            <person name="Jeffries C.D."/>
            <person name="Pukall R."/>
            <person name="Spring S."/>
            <person name="Rohde M."/>
            <person name="Sikorski J."/>
            <person name="Goker M."/>
            <person name="Woyke T."/>
            <person name="Bristow J."/>
            <person name="Eisen J.A."/>
            <person name="Markowitz V."/>
            <person name="Hugenholtz P."/>
            <person name="Kyrpides N.C."/>
            <person name="Klenk H.P."/>
        </authorList>
    </citation>
    <scope>NUCLEOTIDE SEQUENCE [LARGE SCALE GENOMIC DNA]</scope>
    <source>
        <strain evidence="2 3">DSM 12260</strain>
    </source>
</reference>
<feature type="region of interest" description="Disordered" evidence="1">
    <location>
        <begin position="52"/>
        <end position="81"/>
    </location>
</feature>
<accession>E3CXB3</accession>
<dbReference type="eggNOG" id="ENOG5033NA6">
    <property type="taxonomic scope" value="Bacteria"/>
</dbReference>
<evidence type="ECO:0000256" key="1">
    <source>
        <dbReference type="SAM" id="MobiDB-lite"/>
    </source>
</evidence>
<dbReference type="EMBL" id="CM001022">
    <property type="protein sequence ID" value="EFQ23479.1"/>
    <property type="molecule type" value="Genomic_DNA"/>
</dbReference>